<dbReference type="Proteomes" id="UP001150538">
    <property type="component" value="Unassembled WGS sequence"/>
</dbReference>
<feature type="compositionally biased region" description="Acidic residues" evidence="1">
    <location>
        <begin position="308"/>
        <end position="317"/>
    </location>
</feature>
<feature type="compositionally biased region" description="Acidic residues" evidence="1">
    <location>
        <begin position="62"/>
        <end position="79"/>
    </location>
</feature>
<accession>A0A9W8DVV3</accession>
<name>A0A9W8DVV3_9FUNG</name>
<dbReference type="EMBL" id="JANBPU010000014">
    <property type="protein sequence ID" value="KAJ1920394.1"/>
    <property type="molecule type" value="Genomic_DNA"/>
</dbReference>
<sequence length="386" mass="42384">MDMPSYRWCHGTLCDLSQKYEHLANSGKVQPALAEAVLNSFKSKLVTHLSDVMSPASSISSEDADVPLLDTDDLDDGEFDSFSTADEKNDDSEGIDNEKRSDNEETDANTGPVPCIDSKHQQEEPIEGCWSPSDLTISSYQDQCEEDTEKGSCDTLVSSESDVDYNTDSYPLCSADFTMSSLSDAAHIDDALLRYFNIFDSSNIFVADYSLDTTETNHLSPMVGNHTYESNADSSTVESLSSSPAEMPACIVSNENESPVKEKTSESGVDKENEQSKANDDVQISKEKEGLGLKPKGSTRSKKRAYQEVEDEDDYDSLDLGSQSSAEEWDYENCIGEHFNNKNAKISEEDAEVAALPKCKRIRQNEAGDRALTPSPLLAKNSPPCK</sequence>
<feature type="region of interest" description="Disordered" evidence="1">
    <location>
        <begin position="53"/>
        <end position="132"/>
    </location>
</feature>
<evidence type="ECO:0000313" key="2">
    <source>
        <dbReference type="EMBL" id="KAJ1920394.1"/>
    </source>
</evidence>
<feature type="compositionally biased region" description="Polar residues" evidence="1">
    <location>
        <begin position="227"/>
        <end position="244"/>
    </location>
</feature>
<evidence type="ECO:0000313" key="3">
    <source>
        <dbReference type="Proteomes" id="UP001150538"/>
    </source>
</evidence>
<dbReference type="OrthoDB" id="5564204at2759"/>
<dbReference type="AlphaFoldDB" id="A0A9W8DVV3"/>
<protein>
    <submittedName>
        <fullName evidence="2">Uncharacterized protein</fullName>
    </submittedName>
</protein>
<organism evidence="2 3">
    <name type="scientific">Mycoemilia scoparia</name>
    <dbReference type="NCBI Taxonomy" id="417184"/>
    <lineage>
        <taxon>Eukaryota</taxon>
        <taxon>Fungi</taxon>
        <taxon>Fungi incertae sedis</taxon>
        <taxon>Zoopagomycota</taxon>
        <taxon>Kickxellomycotina</taxon>
        <taxon>Kickxellomycetes</taxon>
        <taxon>Kickxellales</taxon>
        <taxon>Kickxellaceae</taxon>
        <taxon>Mycoemilia</taxon>
    </lineage>
</organism>
<feature type="region of interest" description="Disordered" evidence="1">
    <location>
        <begin position="223"/>
        <end position="323"/>
    </location>
</feature>
<keyword evidence="3" id="KW-1185">Reference proteome</keyword>
<evidence type="ECO:0000256" key="1">
    <source>
        <dbReference type="SAM" id="MobiDB-lite"/>
    </source>
</evidence>
<gene>
    <name evidence="2" type="ORF">H4219_001370</name>
</gene>
<feature type="region of interest" description="Disordered" evidence="1">
    <location>
        <begin position="365"/>
        <end position="386"/>
    </location>
</feature>
<reference evidence="2" key="1">
    <citation type="submission" date="2022-07" db="EMBL/GenBank/DDBJ databases">
        <title>Phylogenomic reconstructions and comparative analyses of Kickxellomycotina fungi.</title>
        <authorList>
            <person name="Reynolds N.K."/>
            <person name="Stajich J.E."/>
            <person name="Barry K."/>
            <person name="Grigoriev I.V."/>
            <person name="Crous P."/>
            <person name="Smith M.E."/>
        </authorList>
    </citation>
    <scope>NUCLEOTIDE SEQUENCE</scope>
    <source>
        <strain evidence="2">NBRC 100468</strain>
    </source>
</reference>
<proteinExistence type="predicted"/>
<feature type="compositionally biased region" description="Basic and acidic residues" evidence="1">
    <location>
        <begin position="258"/>
        <end position="291"/>
    </location>
</feature>
<comment type="caution">
    <text evidence="2">The sequence shown here is derived from an EMBL/GenBank/DDBJ whole genome shotgun (WGS) entry which is preliminary data.</text>
</comment>